<dbReference type="STRING" id="3641.A0A061F9P9"/>
<evidence type="ECO:0000256" key="1">
    <source>
        <dbReference type="SAM" id="Phobius"/>
    </source>
</evidence>
<organism evidence="2 3">
    <name type="scientific">Theobroma cacao</name>
    <name type="common">Cacao</name>
    <name type="synonym">Cocoa</name>
    <dbReference type="NCBI Taxonomy" id="3641"/>
    <lineage>
        <taxon>Eukaryota</taxon>
        <taxon>Viridiplantae</taxon>
        <taxon>Streptophyta</taxon>
        <taxon>Embryophyta</taxon>
        <taxon>Tracheophyta</taxon>
        <taxon>Spermatophyta</taxon>
        <taxon>Magnoliopsida</taxon>
        <taxon>eudicotyledons</taxon>
        <taxon>Gunneridae</taxon>
        <taxon>Pentapetalae</taxon>
        <taxon>rosids</taxon>
        <taxon>malvids</taxon>
        <taxon>Malvales</taxon>
        <taxon>Malvaceae</taxon>
        <taxon>Byttnerioideae</taxon>
        <taxon>Theobroma</taxon>
    </lineage>
</organism>
<protein>
    <submittedName>
        <fullName evidence="2">Late embryogenesis abundant hydroxyproline-rich glycofamily protein, putative</fullName>
    </submittedName>
</protein>
<sequence>MAESDVAFPMEQSKELKRKKRMKCLAYVAAFVIFQTAIILVFALTVMRIKNPKFRIRSVLVDDLTFNNSSPSFNMKFIAQVTVKNTNFGHYKFENSTVTFAYKGSQVGEALVTKGRARARARSTKKMNVTMDLNSNGVANDSDLGSDLNSGFLTLTSQSILNGKVHLMKVIKKKKSVEMNCTMTVNLAQKLVRDIKCAFDWVDATIDPSVISQADCTLQFRFFLVPQESIIRHPVFVSHRDEHIHDLPIFIKSFRLCSP</sequence>
<dbReference type="HOGENOM" id="CLU_050605_2_1_1"/>
<feature type="transmembrane region" description="Helical" evidence="1">
    <location>
        <begin position="24"/>
        <end position="47"/>
    </location>
</feature>
<dbReference type="AlphaFoldDB" id="A0A061F9P9"/>
<accession>A0A061F9P9</accession>
<gene>
    <name evidence="2" type="ORF">TCM_032387</name>
</gene>
<proteinExistence type="predicted"/>
<keyword evidence="1" id="KW-0812">Transmembrane</keyword>
<dbReference type="InterPro" id="IPR055301">
    <property type="entry name" value="Lea14-like_2"/>
</dbReference>
<dbReference type="Gene3D" id="2.60.40.1820">
    <property type="match status" value="1"/>
</dbReference>
<keyword evidence="1" id="KW-1133">Transmembrane helix</keyword>
<evidence type="ECO:0000313" key="2">
    <source>
        <dbReference type="EMBL" id="EOY13741.1"/>
    </source>
</evidence>
<keyword evidence="1" id="KW-0472">Membrane</keyword>
<name>A0A061F9P9_THECC</name>
<dbReference type="Gramene" id="EOY13741">
    <property type="protein sequence ID" value="EOY13741"/>
    <property type="gene ID" value="TCM_032387"/>
</dbReference>
<dbReference type="OMA" id="RQTKKMD"/>
<dbReference type="Proteomes" id="UP000026915">
    <property type="component" value="Chromosome 7"/>
</dbReference>
<evidence type="ECO:0000313" key="3">
    <source>
        <dbReference type="Proteomes" id="UP000026915"/>
    </source>
</evidence>
<dbReference type="EMBL" id="CM001885">
    <property type="protein sequence ID" value="EOY13741.1"/>
    <property type="molecule type" value="Genomic_DNA"/>
</dbReference>
<reference evidence="2 3" key="1">
    <citation type="journal article" date="2013" name="Genome Biol.">
        <title>The genome sequence of the most widely cultivated cacao type and its use to identify candidate genes regulating pod color.</title>
        <authorList>
            <person name="Motamayor J.C."/>
            <person name="Mockaitis K."/>
            <person name="Schmutz J."/>
            <person name="Haiminen N."/>
            <person name="Iii D.L."/>
            <person name="Cornejo O."/>
            <person name="Findley S.D."/>
            <person name="Zheng P."/>
            <person name="Utro F."/>
            <person name="Royaert S."/>
            <person name="Saski C."/>
            <person name="Jenkins J."/>
            <person name="Podicheti R."/>
            <person name="Zhao M."/>
            <person name="Scheffler B.E."/>
            <person name="Stack J.C."/>
            <person name="Feltus F.A."/>
            <person name="Mustiga G.M."/>
            <person name="Amores F."/>
            <person name="Phillips W."/>
            <person name="Marelli J.P."/>
            <person name="May G.D."/>
            <person name="Shapiro H."/>
            <person name="Ma J."/>
            <person name="Bustamante C.D."/>
            <person name="Schnell R.J."/>
            <person name="Main D."/>
            <person name="Gilbert D."/>
            <person name="Parida L."/>
            <person name="Kuhn D.N."/>
        </authorList>
    </citation>
    <scope>NUCLEOTIDE SEQUENCE [LARGE SCALE GENOMIC DNA]</scope>
    <source>
        <strain evidence="3">cv. Matina 1-6</strain>
    </source>
</reference>
<dbReference type="InParanoid" id="A0A061F9P9"/>
<keyword evidence="3" id="KW-1185">Reference proteome</keyword>
<dbReference type="PANTHER" id="PTHR31852">
    <property type="entry name" value="LATE EMBRYOGENESIS ABUNDANT (LEA) HYDROXYPROLINE-RICH GLYCOPROTEIN FAMILY"/>
    <property type="match status" value="1"/>
</dbReference>